<evidence type="ECO:0000313" key="2">
    <source>
        <dbReference type="EMBL" id="MBK5930587.1"/>
    </source>
</evidence>
<accession>A0AAJ0XGE3</accession>
<gene>
    <name evidence="2" type="ORF">CCR82_08645</name>
</gene>
<protein>
    <recommendedName>
        <fullName evidence="1">Polysaccharide pyruvyl transferase domain-containing protein</fullName>
    </recommendedName>
</protein>
<name>A0AAJ0XGE3_HALSE</name>
<organism evidence="2 3">
    <name type="scientific">Halochromatium salexigens</name>
    <name type="common">Chromatium salexigens</name>
    <dbReference type="NCBI Taxonomy" id="49447"/>
    <lineage>
        <taxon>Bacteria</taxon>
        <taxon>Pseudomonadati</taxon>
        <taxon>Pseudomonadota</taxon>
        <taxon>Gammaproteobacteria</taxon>
        <taxon>Chromatiales</taxon>
        <taxon>Chromatiaceae</taxon>
        <taxon>Halochromatium</taxon>
    </lineage>
</organism>
<feature type="domain" description="Polysaccharide pyruvyl transferase" evidence="1">
    <location>
        <begin position="154"/>
        <end position="300"/>
    </location>
</feature>
<dbReference type="Pfam" id="PF04230">
    <property type="entry name" value="PS_pyruv_trans"/>
    <property type="match status" value="1"/>
</dbReference>
<reference evidence="2" key="1">
    <citation type="submission" date="2017-05" db="EMBL/GenBank/DDBJ databases">
        <authorList>
            <person name="Imhoff J.F."/>
            <person name="Rahn T."/>
            <person name="Kuenzel S."/>
            <person name="Neulinger S.C."/>
        </authorList>
    </citation>
    <scope>NUCLEOTIDE SEQUENCE</scope>
    <source>
        <strain evidence="2">DSM 4395</strain>
    </source>
</reference>
<keyword evidence="3" id="KW-1185">Reference proteome</keyword>
<reference evidence="2" key="2">
    <citation type="journal article" date="2020" name="Microorganisms">
        <title>Osmotic Adaptation and Compatible Solute Biosynthesis of Phototrophic Bacteria as Revealed from Genome Analyses.</title>
        <authorList>
            <person name="Imhoff J.F."/>
            <person name="Rahn T."/>
            <person name="Kunzel S."/>
            <person name="Keller A."/>
            <person name="Neulinger S.C."/>
        </authorList>
    </citation>
    <scope>NUCLEOTIDE SEQUENCE</scope>
    <source>
        <strain evidence="2">DSM 4395</strain>
    </source>
</reference>
<proteinExistence type="predicted"/>
<dbReference type="EMBL" id="NHSF01000054">
    <property type="protein sequence ID" value="MBK5930587.1"/>
    <property type="molecule type" value="Genomic_DNA"/>
</dbReference>
<dbReference type="Proteomes" id="UP001296967">
    <property type="component" value="Unassembled WGS sequence"/>
</dbReference>
<sequence>MSKKVAVVCASNPGSLGMYSVDLAAVDFLSRNGIEFDLFTSHTLSRRGRYKLLQFGVDIGHRSKICFGDLVFKRLSNISQLRSYSHVLYWGDFTPNPIYGYEDFQRWEKRRDVRSTNSQSLEKWGHLFNLSGGRILPYVIAVGNNFQHDYHHAHHLYEKYLANLGANFDLILPRDKYSVDNLKKHINVSERHKIELGLDPAFLLRDENLDNTKKAENFFCYRFARSKLPLSKIYIHELEKMMGCESVHLSDWDIIKSSDAHFSFERYISDIKNSLFVITDLYHLAINAIRLNVPVFCLGNPVSRQQGSLGDFKKKILFDMLNIKSYYFEIDPSGHSDNAFIHTIKRELNDYKKNLVSIYEQKEKLTKNFEERLIKALVEER</sequence>
<dbReference type="RefSeq" id="WP_201245138.1">
    <property type="nucleotide sequence ID" value="NZ_NHSF01000054.1"/>
</dbReference>
<dbReference type="InterPro" id="IPR007345">
    <property type="entry name" value="Polysacch_pyruvyl_Trfase"/>
</dbReference>
<evidence type="ECO:0000313" key="3">
    <source>
        <dbReference type="Proteomes" id="UP001296967"/>
    </source>
</evidence>
<comment type="caution">
    <text evidence="2">The sequence shown here is derived from an EMBL/GenBank/DDBJ whole genome shotgun (WGS) entry which is preliminary data.</text>
</comment>
<evidence type="ECO:0000259" key="1">
    <source>
        <dbReference type="Pfam" id="PF04230"/>
    </source>
</evidence>
<dbReference type="AlphaFoldDB" id="A0AAJ0XGE3"/>